<dbReference type="PROSITE" id="PS50928">
    <property type="entry name" value="ABC_TM1"/>
    <property type="match status" value="1"/>
</dbReference>
<keyword evidence="6 7" id="KW-0472">Membrane</keyword>
<dbReference type="EMBL" id="FCNX02000004">
    <property type="protein sequence ID" value="SAK62106.1"/>
    <property type="molecule type" value="Genomic_DNA"/>
</dbReference>
<dbReference type="CDD" id="cd06261">
    <property type="entry name" value="TM_PBP2"/>
    <property type="match status" value="1"/>
</dbReference>
<keyword evidence="5 7" id="KW-1133">Transmembrane helix</keyword>
<gene>
    <name evidence="9" type="ORF">AWB77_02190</name>
</gene>
<feature type="transmembrane region" description="Helical" evidence="7">
    <location>
        <begin position="130"/>
        <end position="148"/>
    </location>
</feature>
<feature type="domain" description="ABC transmembrane type-1" evidence="8">
    <location>
        <begin position="88"/>
        <end position="268"/>
    </location>
</feature>
<dbReference type="GO" id="GO:0005886">
    <property type="term" value="C:plasma membrane"/>
    <property type="evidence" value="ECO:0007669"/>
    <property type="project" value="UniProtKB-SubCell"/>
</dbReference>
<dbReference type="FunFam" id="1.10.3720.10:FF:000003">
    <property type="entry name" value="Aliphatic sulfonate ABC transporter permease"/>
    <property type="match status" value="1"/>
</dbReference>
<evidence type="ECO:0000256" key="5">
    <source>
        <dbReference type="ARBA" id="ARBA00022989"/>
    </source>
</evidence>
<dbReference type="AlphaFoldDB" id="A0A158AXE5"/>
<evidence type="ECO:0000313" key="9">
    <source>
        <dbReference type="EMBL" id="SAK62106.1"/>
    </source>
</evidence>
<feature type="transmembrane region" description="Helical" evidence="7">
    <location>
        <begin position="154"/>
        <end position="173"/>
    </location>
</feature>
<dbReference type="RefSeq" id="WP_082852632.1">
    <property type="nucleotide sequence ID" value="NZ_FCNX02000004.1"/>
</dbReference>
<feature type="transmembrane region" description="Helical" evidence="7">
    <location>
        <begin position="194"/>
        <end position="215"/>
    </location>
</feature>
<evidence type="ECO:0000313" key="10">
    <source>
        <dbReference type="Proteomes" id="UP000054903"/>
    </source>
</evidence>
<dbReference type="Gene3D" id="1.10.3720.10">
    <property type="entry name" value="MetI-like"/>
    <property type="match status" value="1"/>
</dbReference>
<evidence type="ECO:0000256" key="6">
    <source>
        <dbReference type="ARBA" id="ARBA00023136"/>
    </source>
</evidence>
<dbReference type="SUPFAM" id="SSF161098">
    <property type="entry name" value="MetI-like"/>
    <property type="match status" value="1"/>
</dbReference>
<dbReference type="Proteomes" id="UP000054903">
    <property type="component" value="Unassembled WGS sequence"/>
</dbReference>
<reference evidence="9" key="1">
    <citation type="submission" date="2016-01" db="EMBL/GenBank/DDBJ databases">
        <authorList>
            <person name="Peeters C."/>
        </authorList>
    </citation>
    <scope>NUCLEOTIDE SEQUENCE</scope>
    <source>
        <strain evidence="9">LMG 29320</strain>
    </source>
</reference>
<evidence type="ECO:0000256" key="4">
    <source>
        <dbReference type="ARBA" id="ARBA00022692"/>
    </source>
</evidence>
<keyword evidence="2 7" id="KW-0813">Transport</keyword>
<accession>A0A158AXE5</accession>
<evidence type="ECO:0000259" key="8">
    <source>
        <dbReference type="PROSITE" id="PS50928"/>
    </source>
</evidence>
<dbReference type="InterPro" id="IPR035906">
    <property type="entry name" value="MetI-like_sf"/>
</dbReference>
<evidence type="ECO:0000256" key="2">
    <source>
        <dbReference type="ARBA" id="ARBA00022448"/>
    </source>
</evidence>
<dbReference type="OrthoDB" id="8859188at2"/>
<organism evidence="9 10">
    <name type="scientific">Caballeronia fortuita</name>
    <dbReference type="NCBI Taxonomy" id="1777138"/>
    <lineage>
        <taxon>Bacteria</taxon>
        <taxon>Pseudomonadati</taxon>
        <taxon>Pseudomonadota</taxon>
        <taxon>Betaproteobacteria</taxon>
        <taxon>Burkholderiales</taxon>
        <taxon>Burkholderiaceae</taxon>
        <taxon>Caballeronia</taxon>
    </lineage>
</organism>
<name>A0A158AXE5_9BURK</name>
<evidence type="ECO:0000256" key="1">
    <source>
        <dbReference type="ARBA" id="ARBA00004651"/>
    </source>
</evidence>
<keyword evidence="4 7" id="KW-0812">Transmembrane</keyword>
<keyword evidence="10" id="KW-1185">Reference proteome</keyword>
<sequence length="288" mass="30807">MSTTPALDTSSRRPAHASLRVFASRGTGGTRRIAPVELTRVVFPVVLLLVWQFASSAGWIDPRVLEAPLDVAAALVDLARSGVLWDSLAASLQRAVAGFLIGGGIGLSLGLVAGLSRIGERTYDALLQMLRMIPFLALIPLFVIWFGVDEKPKILLIAIACVFPVYLNTFSGVRHVDAKLVEAAQVFGMSRAAIALRIVLPLAMPSILVGVRYAMGTALLALVAAEQVNATSGIGYLALNPRAALRTDIILGVVLVYSLLGLTIDALLRAAERIVLPWHRTLATERRT</sequence>
<comment type="similarity">
    <text evidence="7">Belongs to the binding-protein-dependent transport system permease family.</text>
</comment>
<evidence type="ECO:0000256" key="7">
    <source>
        <dbReference type="RuleBase" id="RU363032"/>
    </source>
</evidence>
<evidence type="ECO:0000256" key="3">
    <source>
        <dbReference type="ARBA" id="ARBA00022475"/>
    </source>
</evidence>
<dbReference type="InterPro" id="IPR000515">
    <property type="entry name" value="MetI-like"/>
</dbReference>
<comment type="subcellular location">
    <subcellularLocation>
        <location evidence="1 7">Cell membrane</location>
        <topology evidence="1 7">Multi-pass membrane protein</topology>
    </subcellularLocation>
</comment>
<dbReference type="PANTHER" id="PTHR30151:SF38">
    <property type="entry name" value="ALIPHATIC SULFONATES TRANSPORT PERMEASE PROTEIN SSUC-RELATED"/>
    <property type="match status" value="1"/>
</dbReference>
<protein>
    <submittedName>
        <fullName evidence="9">Binding-protein-dependent transport system inner membrane protein</fullName>
    </submittedName>
</protein>
<comment type="caution">
    <text evidence="9">The sequence shown here is derived from an EMBL/GenBank/DDBJ whole genome shotgun (WGS) entry which is preliminary data.</text>
</comment>
<proteinExistence type="inferred from homology"/>
<keyword evidence="3" id="KW-1003">Cell membrane</keyword>
<dbReference type="Pfam" id="PF00528">
    <property type="entry name" value="BPD_transp_1"/>
    <property type="match status" value="1"/>
</dbReference>
<feature type="transmembrane region" description="Helical" evidence="7">
    <location>
        <begin position="249"/>
        <end position="268"/>
    </location>
</feature>
<dbReference type="STRING" id="1777138.AWB77_02190"/>
<dbReference type="GO" id="GO:0042918">
    <property type="term" value="P:alkanesulfonate transmembrane transport"/>
    <property type="evidence" value="ECO:0007669"/>
    <property type="project" value="UniProtKB-ARBA"/>
</dbReference>
<feature type="transmembrane region" description="Helical" evidence="7">
    <location>
        <begin position="41"/>
        <end position="60"/>
    </location>
</feature>
<feature type="transmembrane region" description="Helical" evidence="7">
    <location>
        <begin position="95"/>
        <end position="118"/>
    </location>
</feature>
<dbReference type="PANTHER" id="PTHR30151">
    <property type="entry name" value="ALKANE SULFONATE ABC TRANSPORTER-RELATED, MEMBRANE SUBUNIT"/>
    <property type="match status" value="1"/>
</dbReference>